<accession>J7R2I8</accession>
<dbReference type="GO" id="GO:0000184">
    <property type="term" value="P:nuclear-transcribed mRNA catabolic process, nonsense-mediated decay"/>
    <property type="evidence" value="ECO:0007669"/>
    <property type="project" value="EnsemblFungi"/>
</dbReference>
<proteinExistence type="predicted"/>
<evidence type="ECO:0008006" key="4">
    <source>
        <dbReference type="Google" id="ProtNLM"/>
    </source>
</evidence>
<feature type="region of interest" description="Disordered" evidence="1">
    <location>
        <begin position="28"/>
        <end position="50"/>
    </location>
</feature>
<reference evidence="3" key="2">
    <citation type="submission" date="2012-08" db="EMBL/GenBank/DDBJ databases">
        <title>Genome sequence of Kazachstania naganishii.</title>
        <authorList>
            <person name="Gordon J.L."/>
            <person name="Armisen D."/>
            <person name="Proux-Wera E."/>
            <person name="OhEigeartaigh S.S."/>
            <person name="Byrne K.P."/>
            <person name="Wolfe K.H."/>
        </authorList>
    </citation>
    <scope>NUCLEOTIDE SEQUENCE [LARGE SCALE GENOMIC DNA]</scope>
    <source>
        <strain evidence="3">ATCC MYA-139 / BCRC 22969 / CBS 8797 / CCRC 22969 / KCTC 17520 / NBRC 10181 / NCYC 3082</strain>
    </source>
</reference>
<organism evidence="2 3">
    <name type="scientific">Huiozyma naganishii (strain ATCC MYA-139 / BCRC 22969 / CBS 8797 / KCTC 17520 / NBRC 10181 / NCYC 3082 / Yp74L-3)</name>
    <name type="common">Yeast</name>
    <name type="synonym">Kazachstania naganishii</name>
    <dbReference type="NCBI Taxonomy" id="1071383"/>
    <lineage>
        <taxon>Eukaryota</taxon>
        <taxon>Fungi</taxon>
        <taxon>Dikarya</taxon>
        <taxon>Ascomycota</taxon>
        <taxon>Saccharomycotina</taxon>
        <taxon>Saccharomycetes</taxon>
        <taxon>Saccharomycetales</taxon>
        <taxon>Saccharomycetaceae</taxon>
        <taxon>Huiozyma</taxon>
    </lineage>
</organism>
<reference evidence="2 3" key="1">
    <citation type="journal article" date="2011" name="Proc. Natl. Acad. Sci. U.S.A.">
        <title>Evolutionary erosion of yeast sex chromosomes by mating-type switching accidents.</title>
        <authorList>
            <person name="Gordon J.L."/>
            <person name="Armisen D."/>
            <person name="Proux-Wera E."/>
            <person name="Oheigeartaigh S.S."/>
            <person name="Byrne K.P."/>
            <person name="Wolfe K.H."/>
        </authorList>
    </citation>
    <scope>NUCLEOTIDE SEQUENCE [LARGE SCALE GENOMIC DNA]</scope>
    <source>
        <strain evidence="3">ATCC MYA-139 / BCRC 22969 / CBS 8797 / CCRC 22969 / KCTC 17520 / NBRC 10181 / NCYC 3082</strain>
    </source>
</reference>
<evidence type="ECO:0000256" key="1">
    <source>
        <dbReference type="SAM" id="MobiDB-lite"/>
    </source>
</evidence>
<evidence type="ECO:0000313" key="3">
    <source>
        <dbReference type="Proteomes" id="UP000006310"/>
    </source>
</evidence>
<dbReference type="AlphaFoldDB" id="J7R2I8"/>
<evidence type="ECO:0000313" key="2">
    <source>
        <dbReference type="EMBL" id="CCK69020.1"/>
    </source>
</evidence>
<dbReference type="EMBL" id="HE978315">
    <property type="protein sequence ID" value="CCK69020.1"/>
    <property type="molecule type" value="Genomic_DNA"/>
</dbReference>
<dbReference type="KEGG" id="kng:KNAG_0B05890"/>
<dbReference type="eggNOG" id="ENOG502RYBU">
    <property type="taxonomic scope" value="Eukaryota"/>
</dbReference>
<keyword evidence="3" id="KW-1185">Reference proteome</keyword>
<dbReference type="OrthoDB" id="5361617at2759"/>
<dbReference type="Proteomes" id="UP000006310">
    <property type="component" value="Chromosome 2"/>
</dbReference>
<name>J7R2I8_HUIN7</name>
<dbReference type="RefSeq" id="XP_022463266.1">
    <property type="nucleotide sequence ID" value="XM_022606585.1"/>
</dbReference>
<protein>
    <recommendedName>
        <fullName evidence="4">PIN domain-containing protein</fullName>
    </recommendedName>
</protein>
<dbReference type="HOGENOM" id="CLU_1273151_0_0_1"/>
<sequence length="260" mass="29443">MRQYNFILDASAFDRGLGNVQRWCKTLGAKSQPDRSTKSKRNQRGKSKGEAAAVAMGKGRQEVQLNLYIPMYTLAELDYLKFKQKSFNARESLKFIDELVGGLGEGETTEQGLHVELEYEEVLDLIPWEEVNIHGIESLNKLPRRLKNLLKSCVYKYRLEGSHGLSWIFVVEDPQVKEYAIMCDIPCATVVQVDATLSQDLQDKSFQANERFNKILLKNAVQPVDTTEGGNVRSPSETVVKTRFDKTMYAARGSGKLWTP</sequence>
<dbReference type="OMA" id="PTYTLKE"/>
<dbReference type="GeneID" id="34524670"/>
<gene>
    <name evidence="2" type="primary">KNAG0B05890</name>
    <name evidence="2" type="ordered locus">KNAG_0B05890</name>
</gene>